<dbReference type="PROSITE" id="PS00107">
    <property type="entry name" value="PROTEIN_KINASE_ATP"/>
    <property type="match status" value="1"/>
</dbReference>
<dbReference type="GO" id="GO:0005524">
    <property type="term" value="F:ATP binding"/>
    <property type="evidence" value="ECO:0007669"/>
    <property type="project" value="UniProtKB-UniRule"/>
</dbReference>
<dbReference type="InterPro" id="IPR008271">
    <property type="entry name" value="Ser/Thr_kinase_AS"/>
</dbReference>
<dbReference type="PROSITE" id="PS00108">
    <property type="entry name" value="PROTEIN_KINASE_ST"/>
    <property type="match status" value="1"/>
</dbReference>
<dbReference type="EC" id="2.7.11.1" evidence="1"/>
<keyword evidence="9" id="KW-0472">Membrane</keyword>
<keyword evidence="2 11" id="KW-0723">Serine/threonine-protein kinase</keyword>
<keyword evidence="6 7" id="KW-0067">ATP-binding</keyword>
<protein>
    <recommendedName>
        <fullName evidence="1">non-specific serine/threonine protein kinase</fullName>
        <ecNumber evidence="1">2.7.11.1</ecNumber>
    </recommendedName>
</protein>
<feature type="compositionally biased region" description="Low complexity" evidence="8">
    <location>
        <begin position="337"/>
        <end position="350"/>
    </location>
</feature>
<dbReference type="AlphaFoldDB" id="A0A6G3TBU3"/>
<dbReference type="EMBL" id="JAAGMQ010000360">
    <property type="protein sequence ID" value="NEC34063.1"/>
    <property type="molecule type" value="Genomic_DNA"/>
</dbReference>
<evidence type="ECO:0000256" key="4">
    <source>
        <dbReference type="ARBA" id="ARBA00022741"/>
    </source>
</evidence>
<feature type="compositionally biased region" description="Low complexity" evidence="8">
    <location>
        <begin position="358"/>
        <end position="372"/>
    </location>
</feature>
<evidence type="ECO:0000256" key="7">
    <source>
        <dbReference type="PROSITE-ProRule" id="PRU10141"/>
    </source>
</evidence>
<dbReference type="PROSITE" id="PS50011">
    <property type="entry name" value="PROTEIN_KINASE_DOM"/>
    <property type="match status" value="1"/>
</dbReference>
<feature type="region of interest" description="Disordered" evidence="8">
    <location>
        <begin position="332"/>
        <end position="381"/>
    </location>
</feature>
<keyword evidence="3" id="KW-0808">Transferase</keyword>
<dbReference type="Pfam" id="PF00069">
    <property type="entry name" value="Pkinase"/>
    <property type="match status" value="1"/>
</dbReference>
<evidence type="ECO:0000256" key="3">
    <source>
        <dbReference type="ARBA" id="ARBA00022679"/>
    </source>
</evidence>
<keyword evidence="9" id="KW-1133">Transmembrane helix</keyword>
<dbReference type="InterPro" id="IPR011009">
    <property type="entry name" value="Kinase-like_dom_sf"/>
</dbReference>
<sequence>MMGRMVTEGAGGRVIAGRYRLHERLGRGGMGIVWRATDQLLAREVAVKALPLDETLSATEARRRRERTLREARAVAQLRHPHVIVVHDVVEDDERAYMVMELVDGGSLADRVLARGPVDAVEAARIGVALLDALDTAHASGILHRDVKPSNVLVADDGRVVLTDFGVAQVAGATTLTESGSFVGSPEYTAPERMSGAGTGPESDLWSLGVLLCAVLSGASPFHRDSLGGVLHAVVTEEIRPPAQAGPLLPVVRGLLERDPRRRLDAASAQRMLRAFLSTGRTPATPEEAATVQPLRAPRSVKRSVLLAVLLVVAAAGAGVSAAALFADGGDDGGGTPTSSVPATPTSTPTTTPPTPTTTPTTADPGSPTASGSGSGSGNGT</sequence>
<evidence type="ECO:0000256" key="1">
    <source>
        <dbReference type="ARBA" id="ARBA00012513"/>
    </source>
</evidence>
<feature type="domain" description="Protein kinase" evidence="10">
    <location>
        <begin position="19"/>
        <end position="277"/>
    </location>
</feature>
<evidence type="ECO:0000256" key="9">
    <source>
        <dbReference type="SAM" id="Phobius"/>
    </source>
</evidence>
<keyword evidence="9" id="KW-0812">Transmembrane</keyword>
<evidence type="ECO:0000313" key="12">
    <source>
        <dbReference type="Proteomes" id="UP000475666"/>
    </source>
</evidence>
<reference evidence="11 12" key="1">
    <citation type="submission" date="2020-01" db="EMBL/GenBank/DDBJ databases">
        <title>Insect and environment-associated Actinomycetes.</title>
        <authorList>
            <person name="Currrie C."/>
            <person name="Chevrette M."/>
            <person name="Carlson C."/>
            <person name="Stubbendieck R."/>
            <person name="Wendt-Pienkowski E."/>
        </authorList>
    </citation>
    <scope>NUCLEOTIDE SEQUENCE [LARGE SCALE GENOMIC DNA]</scope>
    <source>
        <strain evidence="11 12">SID7739</strain>
    </source>
</reference>
<organism evidence="11 12">
    <name type="scientific">Streptomyces rubrogriseus</name>
    <dbReference type="NCBI Taxonomy" id="194673"/>
    <lineage>
        <taxon>Bacteria</taxon>
        <taxon>Bacillati</taxon>
        <taxon>Actinomycetota</taxon>
        <taxon>Actinomycetes</taxon>
        <taxon>Kitasatosporales</taxon>
        <taxon>Streptomycetaceae</taxon>
        <taxon>Streptomyces</taxon>
        <taxon>Streptomyces violaceoruber group</taxon>
    </lineage>
</organism>
<dbReference type="PANTHER" id="PTHR43289">
    <property type="entry name" value="MITOGEN-ACTIVATED PROTEIN KINASE KINASE KINASE 20-RELATED"/>
    <property type="match status" value="1"/>
</dbReference>
<comment type="caution">
    <text evidence="11">The sequence shown here is derived from an EMBL/GenBank/DDBJ whole genome shotgun (WGS) entry which is preliminary data.</text>
</comment>
<dbReference type="SUPFAM" id="SSF56112">
    <property type="entry name" value="Protein kinase-like (PK-like)"/>
    <property type="match status" value="1"/>
</dbReference>
<evidence type="ECO:0000259" key="10">
    <source>
        <dbReference type="PROSITE" id="PS50011"/>
    </source>
</evidence>
<dbReference type="PANTHER" id="PTHR43289:SF6">
    <property type="entry name" value="SERINE_THREONINE-PROTEIN KINASE NEKL-3"/>
    <property type="match status" value="1"/>
</dbReference>
<dbReference type="InterPro" id="IPR000719">
    <property type="entry name" value="Prot_kinase_dom"/>
</dbReference>
<keyword evidence="4 7" id="KW-0547">Nucleotide-binding</keyword>
<evidence type="ECO:0000256" key="2">
    <source>
        <dbReference type="ARBA" id="ARBA00022527"/>
    </source>
</evidence>
<evidence type="ECO:0000256" key="6">
    <source>
        <dbReference type="ARBA" id="ARBA00022840"/>
    </source>
</evidence>
<dbReference type="CDD" id="cd14014">
    <property type="entry name" value="STKc_PknB_like"/>
    <property type="match status" value="1"/>
</dbReference>
<name>A0A6G3TBU3_9ACTN</name>
<proteinExistence type="predicted"/>
<evidence type="ECO:0000256" key="5">
    <source>
        <dbReference type="ARBA" id="ARBA00022777"/>
    </source>
</evidence>
<dbReference type="Gene3D" id="3.30.200.20">
    <property type="entry name" value="Phosphorylase Kinase, domain 1"/>
    <property type="match status" value="1"/>
</dbReference>
<evidence type="ECO:0000256" key="8">
    <source>
        <dbReference type="SAM" id="MobiDB-lite"/>
    </source>
</evidence>
<gene>
    <name evidence="11" type="ORF">G3I66_12875</name>
</gene>
<feature type="transmembrane region" description="Helical" evidence="9">
    <location>
        <begin position="305"/>
        <end position="327"/>
    </location>
</feature>
<accession>A0A6G3TBU3</accession>
<dbReference type="InterPro" id="IPR017441">
    <property type="entry name" value="Protein_kinase_ATP_BS"/>
</dbReference>
<keyword evidence="5 11" id="KW-0418">Kinase</keyword>
<dbReference type="Proteomes" id="UP000475666">
    <property type="component" value="Unassembled WGS sequence"/>
</dbReference>
<dbReference type="SMART" id="SM00220">
    <property type="entry name" value="S_TKc"/>
    <property type="match status" value="1"/>
</dbReference>
<feature type="binding site" evidence="7">
    <location>
        <position position="48"/>
    </location>
    <ligand>
        <name>ATP</name>
        <dbReference type="ChEBI" id="CHEBI:30616"/>
    </ligand>
</feature>
<dbReference type="GO" id="GO:0004674">
    <property type="term" value="F:protein serine/threonine kinase activity"/>
    <property type="evidence" value="ECO:0007669"/>
    <property type="project" value="UniProtKB-KW"/>
</dbReference>
<dbReference type="Gene3D" id="1.10.510.10">
    <property type="entry name" value="Transferase(Phosphotransferase) domain 1"/>
    <property type="match status" value="1"/>
</dbReference>
<evidence type="ECO:0000313" key="11">
    <source>
        <dbReference type="EMBL" id="NEC34063.1"/>
    </source>
</evidence>